<accession>X0ULB5</accession>
<protein>
    <submittedName>
        <fullName evidence="1">Uncharacterized protein</fullName>
    </submittedName>
</protein>
<feature type="non-terminal residue" evidence="1">
    <location>
        <position position="1"/>
    </location>
</feature>
<dbReference type="EMBL" id="BARS01028959">
    <property type="protein sequence ID" value="GAG00062.1"/>
    <property type="molecule type" value="Genomic_DNA"/>
</dbReference>
<comment type="caution">
    <text evidence="1">The sequence shown here is derived from an EMBL/GenBank/DDBJ whole genome shotgun (WGS) entry which is preliminary data.</text>
</comment>
<name>X0ULB5_9ZZZZ</name>
<proteinExistence type="predicted"/>
<organism evidence="1">
    <name type="scientific">marine sediment metagenome</name>
    <dbReference type="NCBI Taxonomy" id="412755"/>
    <lineage>
        <taxon>unclassified sequences</taxon>
        <taxon>metagenomes</taxon>
        <taxon>ecological metagenomes</taxon>
    </lineage>
</organism>
<gene>
    <name evidence="1" type="ORF">S01H1_45327</name>
</gene>
<sequence length="248" mass="27743">KTLESVEALAKSFIETKAMQGNSIRMAGPDASPEAKAEIYQKVMRHMPELVLKPNPDSAEQSTEFHRMMGVPEDGTGYSVEGVEGLNDDVLNELKALALDTNMTKAQFKKYASKMAEMQGFTNQQKEDSRTRMGAELKTEWGMAFEDRYAVVEKHLRENPGLGMIENMSPDQIKAHYEVSRGLNGVKQAYNQPTASAIMTPAEAAAQVKEIDNNPSFWSLEPADRQLQNTLKIKRIELMRIANPEKYG</sequence>
<evidence type="ECO:0000313" key="1">
    <source>
        <dbReference type="EMBL" id="GAG00062.1"/>
    </source>
</evidence>
<dbReference type="AlphaFoldDB" id="X0ULB5"/>
<reference evidence="1" key="1">
    <citation type="journal article" date="2014" name="Front. Microbiol.">
        <title>High frequency of phylogenetically diverse reductive dehalogenase-homologous genes in deep subseafloor sedimentary metagenomes.</title>
        <authorList>
            <person name="Kawai M."/>
            <person name="Futagami T."/>
            <person name="Toyoda A."/>
            <person name="Takaki Y."/>
            <person name="Nishi S."/>
            <person name="Hori S."/>
            <person name="Arai W."/>
            <person name="Tsubouchi T."/>
            <person name="Morono Y."/>
            <person name="Uchiyama I."/>
            <person name="Ito T."/>
            <person name="Fujiyama A."/>
            <person name="Inagaki F."/>
            <person name="Takami H."/>
        </authorList>
    </citation>
    <scope>NUCLEOTIDE SEQUENCE</scope>
    <source>
        <strain evidence="1">Expedition CK06-06</strain>
    </source>
</reference>